<proteinExistence type="predicted"/>
<evidence type="ECO:0000313" key="2">
    <source>
        <dbReference type="EMBL" id="KIL61374.1"/>
    </source>
</evidence>
<dbReference type="InParanoid" id="A0A0C2T4B5"/>
<sequence length="212" mass="23587">MHLYLTGDYRNCSYVNADGQAIYVVETSNSGRFKTVSTVKRTNGKDGPVSSNNNFTDVGEIVFNPPTSLIQLDGASIHLHSSIRLGGREYETSRFFSKVGLKNDLGFTGPDGVDYKWRLKNKALQLVRRNADKTPIALFHPKIIGWLRKPRPASLEIFSEETVDLIVVTYIFAQKEYDSRRAKAQTSPMVTSAPGFLNGVTVVARGEALQDR</sequence>
<dbReference type="EMBL" id="KN818285">
    <property type="protein sequence ID" value="KIL61374.1"/>
    <property type="molecule type" value="Genomic_DNA"/>
</dbReference>
<evidence type="ECO:0000313" key="3">
    <source>
        <dbReference type="Proteomes" id="UP000054549"/>
    </source>
</evidence>
<dbReference type="InterPro" id="IPR046528">
    <property type="entry name" value="DUF6593"/>
</dbReference>
<dbReference type="Pfam" id="PF20236">
    <property type="entry name" value="DUF6593"/>
    <property type="match status" value="1"/>
</dbReference>
<protein>
    <recommendedName>
        <fullName evidence="1">DUF6593 domain-containing protein</fullName>
    </recommendedName>
</protein>
<name>A0A0C2T4B5_AMAMK</name>
<organism evidence="2 3">
    <name type="scientific">Amanita muscaria (strain Koide BX008)</name>
    <dbReference type="NCBI Taxonomy" id="946122"/>
    <lineage>
        <taxon>Eukaryota</taxon>
        <taxon>Fungi</taxon>
        <taxon>Dikarya</taxon>
        <taxon>Basidiomycota</taxon>
        <taxon>Agaricomycotina</taxon>
        <taxon>Agaricomycetes</taxon>
        <taxon>Agaricomycetidae</taxon>
        <taxon>Agaricales</taxon>
        <taxon>Pluteineae</taxon>
        <taxon>Amanitaceae</taxon>
        <taxon>Amanita</taxon>
    </lineage>
</organism>
<feature type="domain" description="DUF6593" evidence="1">
    <location>
        <begin position="8"/>
        <end position="176"/>
    </location>
</feature>
<keyword evidence="3" id="KW-1185">Reference proteome</keyword>
<dbReference type="AlphaFoldDB" id="A0A0C2T4B5"/>
<dbReference type="HOGENOM" id="CLU_084280_4_1_1"/>
<reference evidence="2 3" key="1">
    <citation type="submission" date="2014-04" db="EMBL/GenBank/DDBJ databases">
        <title>Evolutionary Origins and Diversification of the Mycorrhizal Mutualists.</title>
        <authorList>
            <consortium name="DOE Joint Genome Institute"/>
            <consortium name="Mycorrhizal Genomics Consortium"/>
            <person name="Kohler A."/>
            <person name="Kuo A."/>
            <person name="Nagy L.G."/>
            <person name="Floudas D."/>
            <person name="Copeland A."/>
            <person name="Barry K.W."/>
            <person name="Cichocki N."/>
            <person name="Veneault-Fourrey C."/>
            <person name="LaButti K."/>
            <person name="Lindquist E.A."/>
            <person name="Lipzen A."/>
            <person name="Lundell T."/>
            <person name="Morin E."/>
            <person name="Murat C."/>
            <person name="Riley R."/>
            <person name="Ohm R."/>
            <person name="Sun H."/>
            <person name="Tunlid A."/>
            <person name="Henrissat B."/>
            <person name="Grigoriev I.V."/>
            <person name="Hibbett D.S."/>
            <person name="Martin F."/>
        </authorList>
    </citation>
    <scope>NUCLEOTIDE SEQUENCE [LARGE SCALE GENOMIC DNA]</scope>
    <source>
        <strain evidence="2 3">Koide BX008</strain>
    </source>
</reference>
<evidence type="ECO:0000259" key="1">
    <source>
        <dbReference type="Pfam" id="PF20236"/>
    </source>
</evidence>
<accession>A0A0C2T4B5</accession>
<dbReference type="OrthoDB" id="3360976at2759"/>
<gene>
    <name evidence="2" type="ORF">M378DRAFT_167016</name>
</gene>
<dbReference type="Proteomes" id="UP000054549">
    <property type="component" value="Unassembled WGS sequence"/>
</dbReference>